<name>A0A0F9SU56_9ZZZZ</name>
<dbReference type="InterPro" id="IPR017850">
    <property type="entry name" value="Alkaline_phosphatase_core_sf"/>
</dbReference>
<dbReference type="AlphaFoldDB" id="A0A0F9SU56"/>
<evidence type="ECO:0000256" key="5">
    <source>
        <dbReference type="ARBA" id="ARBA00023152"/>
    </source>
</evidence>
<comment type="caution">
    <text evidence="7">The sequence shown here is derived from an EMBL/GenBank/DDBJ whole genome shotgun (WGS) entry which is preliminary data.</text>
</comment>
<comment type="pathway">
    <text evidence="3">Carbohydrate degradation.</text>
</comment>
<dbReference type="PANTHER" id="PTHR31209">
    <property type="entry name" value="COFACTOR-INDEPENDENT PHOSPHOGLYCERATE MUTASE"/>
    <property type="match status" value="1"/>
</dbReference>
<dbReference type="CDD" id="cd16011">
    <property type="entry name" value="iPGM_like"/>
    <property type="match status" value="1"/>
</dbReference>
<dbReference type="InterPro" id="IPR042253">
    <property type="entry name" value="Pglycerate_mutase_ApgM_sf"/>
</dbReference>
<accession>A0A0F9SU56</accession>
<evidence type="ECO:0000256" key="3">
    <source>
        <dbReference type="ARBA" id="ARBA00004921"/>
    </source>
</evidence>
<dbReference type="InterPro" id="IPR004456">
    <property type="entry name" value="Pglycerate_mutase_ApgM"/>
</dbReference>
<dbReference type="PIRSF" id="PIRSF006392">
    <property type="entry name" value="IPGAM_arch"/>
    <property type="match status" value="1"/>
</dbReference>
<dbReference type="Gene3D" id="3.40.720.10">
    <property type="entry name" value="Alkaline Phosphatase, subunit A"/>
    <property type="match status" value="1"/>
</dbReference>
<comment type="function">
    <text evidence="2">Catalyzes the interconversion of 2-phosphoglycerate and 3-phosphoglycerate.</text>
</comment>
<keyword evidence="5" id="KW-0324">Glycolysis</keyword>
<dbReference type="SUPFAM" id="SSF53649">
    <property type="entry name" value="Alkaline phosphatase-like"/>
    <property type="match status" value="1"/>
</dbReference>
<dbReference type="EMBL" id="LAZR01000404">
    <property type="protein sequence ID" value="KKN70364.1"/>
    <property type="molecule type" value="Genomic_DNA"/>
</dbReference>
<evidence type="ECO:0000256" key="2">
    <source>
        <dbReference type="ARBA" id="ARBA00002315"/>
    </source>
</evidence>
<evidence type="ECO:0000256" key="4">
    <source>
        <dbReference type="ARBA" id="ARBA00005524"/>
    </source>
</evidence>
<dbReference type="Pfam" id="PF10143">
    <property type="entry name" value="PhosphMutase"/>
    <property type="match status" value="1"/>
</dbReference>
<dbReference type="GO" id="GO:0046872">
    <property type="term" value="F:metal ion binding"/>
    <property type="evidence" value="ECO:0007669"/>
    <property type="project" value="InterPro"/>
</dbReference>
<dbReference type="Pfam" id="PF01676">
    <property type="entry name" value="Metalloenzyme"/>
    <property type="match status" value="1"/>
</dbReference>
<proteinExistence type="inferred from homology"/>
<reference evidence="7" key="1">
    <citation type="journal article" date="2015" name="Nature">
        <title>Complex archaea that bridge the gap between prokaryotes and eukaryotes.</title>
        <authorList>
            <person name="Spang A."/>
            <person name="Saw J.H."/>
            <person name="Jorgensen S.L."/>
            <person name="Zaremba-Niedzwiedzka K."/>
            <person name="Martijn J."/>
            <person name="Lind A.E."/>
            <person name="van Eijk R."/>
            <person name="Schleper C."/>
            <person name="Guy L."/>
            <person name="Ettema T.J."/>
        </authorList>
    </citation>
    <scope>NUCLEOTIDE SEQUENCE</scope>
</reference>
<evidence type="ECO:0000256" key="1">
    <source>
        <dbReference type="ARBA" id="ARBA00000370"/>
    </source>
</evidence>
<comment type="similarity">
    <text evidence="4">Belongs to the BPG-independent phosphoglycerate mutase family. A-PGAM subfamily.</text>
</comment>
<sequence length="395" mass="41896">MKYVIVIPEGAADQPIAELAHTTPLAAADTPNMDWLAVQGRCGTVRFTDRRHPHVPQDALMALLGYDPGSFALGGGALEALGLGLDLPTGEQVFRCNLVTVAGKSLTDATAGTVSPQEAVAVIGLLNEQLAPGQLTFHVGSGHRHLMTSAQSLDVQTTCPYEVVGKAIRRGAPKGPDASRLQEIMALAAEALKGHEINAIRRELGESPITGIWLWGEGVLQPVEPFAERFGCRGAILATDPLVRGLGRLVGWDVIDIPTGEGYTDTHLSALAEAAVEAIDTCDIVCVHVSWPDDAALAGDVTGKIAAIEAIDRDVVGGAIRRLRGEQGHWRMLVAPSRSTVCKSRQRTNAAVPFVVAGERVKSVLHLPFSEAAAAKADIHIKAGCELMEYFLTVR</sequence>
<dbReference type="Gene3D" id="3.30.70.2130">
    <property type="entry name" value="Metalloenzyme domain"/>
    <property type="match status" value="1"/>
</dbReference>
<protein>
    <recommendedName>
        <fullName evidence="6">Metalloenzyme domain-containing protein</fullName>
    </recommendedName>
</protein>
<dbReference type="GO" id="GO:0006096">
    <property type="term" value="P:glycolytic process"/>
    <property type="evidence" value="ECO:0007669"/>
    <property type="project" value="UniProtKB-KW"/>
</dbReference>
<dbReference type="GO" id="GO:0004619">
    <property type="term" value="F:phosphoglycerate mutase activity"/>
    <property type="evidence" value="ECO:0007669"/>
    <property type="project" value="UniProtKB-EC"/>
</dbReference>
<feature type="domain" description="Metalloenzyme" evidence="6">
    <location>
        <begin position="1"/>
        <end position="368"/>
    </location>
</feature>
<organism evidence="7">
    <name type="scientific">marine sediment metagenome</name>
    <dbReference type="NCBI Taxonomy" id="412755"/>
    <lineage>
        <taxon>unclassified sequences</taxon>
        <taxon>metagenomes</taxon>
        <taxon>ecological metagenomes</taxon>
    </lineage>
</organism>
<dbReference type="InterPro" id="IPR006124">
    <property type="entry name" value="Metalloenzyme"/>
</dbReference>
<evidence type="ECO:0000313" key="7">
    <source>
        <dbReference type="EMBL" id="KKN70364.1"/>
    </source>
</evidence>
<evidence type="ECO:0000259" key="6">
    <source>
        <dbReference type="Pfam" id="PF01676"/>
    </source>
</evidence>
<gene>
    <name evidence="7" type="ORF">LCGC14_0431640</name>
</gene>
<comment type="catalytic activity">
    <reaction evidence="1">
        <text>(2R)-2-phosphoglycerate = (2R)-3-phosphoglycerate</text>
        <dbReference type="Rhea" id="RHEA:15901"/>
        <dbReference type="ChEBI" id="CHEBI:58272"/>
        <dbReference type="ChEBI" id="CHEBI:58289"/>
        <dbReference type="EC" id="5.4.2.12"/>
    </reaction>
</comment>
<dbReference type="NCBIfam" id="TIGR00306">
    <property type="entry name" value="apgM"/>
    <property type="match status" value="1"/>
</dbReference>
<dbReference type="PANTHER" id="PTHR31209:SF4">
    <property type="entry name" value="2,3-BISPHOSPHOGLYCERATE-INDEPENDENT PHOSPHOGLYCERATE MUTASE"/>
    <property type="match status" value="1"/>
</dbReference>